<reference evidence="1 2" key="1">
    <citation type="submission" date="2015-02" db="EMBL/GenBank/DDBJ databases">
        <title>Genome sequence of thermotolerant Streptomyces cyaneogriseus subsp. Noncyanogenus NMWT1, the producer of nematocidal antibiotics nemadectin.</title>
        <authorList>
            <person name="Wang H."/>
            <person name="Li C."/>
            <person name="Xiang W."/>
            <person name="Wang X."/>
        </authorList>
    </citation>
    <scope>NUCLEOTIDE SEQUENCE [LARGE SCALE GENOMIC DNA]</scope>
    <source>
        <strain evidence="1 2">NMWT 1</strain>
    </source>
</reference>
<dbReference type="RefSeq" id="WP_044386292.1">
    <property type="nucleotide sequence ID" value="NZ_CP010849.1"/>
</dbReference>
<gene>
    <name evidence="1" type="ORF">TU94_29665</name>
</gene>
<proteinExistence type="predicted"/>
<dbReference type="InterPro" id="IPR029035">
    <property type="entry name" value="DHS-like_NAD/FAD-binding_dom"/>
</dbReference>
<sequence>MTDHDRPGAAAAVRGIDPVVSLAMGVQAGPGVYALLLGAGMSRDAGVPTGWEIVADLVRRAAVARGADEELAAADPESWWARHGDGGPLGYSALLEALGDTPAARHKLLRGYFEPGGPGETDRREGLKRPGAAHRAVARLVARGWIRVVLTTNFDRLLEQALEAAGVQPQVVHGPAGLLGMTPLAHARATVVKLHGDLTDLEARNTERELEEYPAAWAGLVDQVLDEYGLIVCGWSAQWDHALVSCFERRTTRRYPVFWCAPLGPRGRAAELVARHGAVVIRGLSAQEFFPGLLARVEALEHLTEPAPTRELSVARLKRALPDPVRRIELHELVDGEAVRVVERLSDGDRYPPGEPASSAPRAYRERLERYERDCDTLLHLLSVGAFHDEGGAHTRVWVRAVQRLLNVRRYGAGERPGGEPHLYPALLALSAAGTAAVLAGRDELLGRLLLEPVLAAPGAPRPGSRRAAAEPEPAVLALRTGTVLGEGRLVNALLDEPYPPPLVQVAHSTWLRRRLRGVLAEPAADGDRVFSDAFDTFEYVTALLQADLSQAPVALGEFTLADRWDGEGRLRVATRVQARFSESWPLLRSGAFGGEIQRAHTAAAVVDVVCAQRCAEAAGQEPYR</sequence>
<dbReference type="OrthoDB" id="5509947at2"/>
<name>A0A0C5G8D2_9ACTN</name>
<dbReference type="SUPFAM" id="SSF52467">
    <property type="entry name" value="DHS-like NAD/FAD-binding domain"/>
    <property type="match status" value="1"/>
</dbReference>
<dbReference type="KEGG" id="scw:TU94_29665"/>
<dbReference type="STRING" id="477245.TU94_29665"/>
<dbReference type="Pfam" id="PF13289">
    <property type="entry name" value="SIR2_2"/>
    <property type="match status" value="1"/>
</dbReference>
<organism evidence="1 2">
    <name type="scientific">Streptomyces cyaneogriseus subsp. noncyanogenus</name>
    <dbReference type="NCBI Taxonomy" id="477245"/>
    <lineage>
        <taxon>Bacteria</taxon>
        <taxon>Bacillati</taxon>
        <taxon>Actinomycetota</taxon>
        <taxon>Actinomycetes</taxon>
        <taxon>Kitasatosporales</taxon>
        <taxon>Streptomycetaceae</taxon>
        <taxon>Streptomyces</taxon>
    </lineage>
</organism>
<dbReference type="AlphaFoldDB" id="A0A0C5G8D2"/>
<evidence type="ECO:0000313" key="1">
    <source>
        <dbReference type="EMBL" id="AJP04990.1"/>
    </source>
</evidence>
<accession>A0A0C5G8D2</accession>
<protein>
    <submittedName>
        <fullName evidence="1">Uncharacterized protein</fullName>
    </submittedName>
</protein>
<dbReference type="Gene3D" id="3.40.50.1220">
    <property type="entry name" value="TPP-binding domain"/>
    <property type="match status" value="1"/>
</dbReference>
<keyword evidence="2" id="KW-1185">Reference proteome</keyword>
<dbReference type="PATRIC" id="fig|477245.3.peg.6312"/>
<dbReference type="HOGENOM" id="CLU_027194_0_0_11"/>
<dbReference type="EMBL" id="CP010849">
    <property type="protein sequence ID" value="AJP04990.1"/>
    <property type="molecule type" value="Genomic_DNA"/>
</dbReference>
<evidence type="ECO:0000313" key="2">
    <source>
        <dbReference type="Proteomes" id="UP000032234"/>
    </source>
</evidence>
<dbReference type="Proteomes" id="UP000032234">
    <property type="component" value="Chromosome"/>
</dbReference>